<dbReference type="Proteomes" id="UP000812031">
    <property type="component" value="Unassembled WGS sequence"/>
</dbReference>
<feature type="chain" id="PRO_5047252325" evidence="1">
    <location>
        <begin position="21"/>
        <end position="198"/>
    </location>
</feature>
<proteinExistence type="predicted"/>
<accession>A0ABS6XVE8</accession>
<gene>
    <name evidence="2" type="ORF">KZH69_09125</name>
</gene>
<organism evidence="2 3">
    <name type="scientific">Flavobacterium taihuense</name>
    <dbReference type="NCBI Taxonomy" id="2857508"/>
    <lineage>
        <taxon>Bacteria</taxon>
        <taxon>Pseudomonadati</taxon>
        <taxon>Bacteroidota</taxon>
        <taxon>Flavobacteriia</taxon>
        <taxon>Flavobacteriales</taxon>
        <taxon>Flavobacteriaceae</taxon>
        <taxon>Flavobacterium</taxon>
    </lineage>
</organism>
<dbReference type="EMBL" id="JAHWYN010000006">
    <property type="protein sequence ID" value="MBW4360642.1"/>
    <property type="molecule type" value="Genomic_DNA"/>
</dbReference>
<sequence length="198" mass="22071">MKIKKILMILVLINFCAVNAQKGTVLIGGFVSLRSTENTSNGINQKFNSFELTPKVGYQFSTYWTAGIETTIGNSRSQSTSTEINNEIKTNVFNIGGFLAYSKQLTGIFYGFAKITSGLQTEKLSQKVITYTSSQFNGFYIALEPGIYIDLKKGFGLDFFFGGLRYNTFKNQQTDITSKKELDFTFGKVLKIGISKNL</sequence>
<keyword evidence="1" id="KW-0732">Signal</keyword>
<evidence type="ECO:0000313" key="3">
    <source>
        <dbReference type="Proteomes" id="UP000812031"/>
    </source>
</evidence>
<evidence type="ECO:0000313" key="2">
    <source>
        <dbReference type="EMBL" id="MBW4360642.1"/>
    </source>
</evidence>
<comment type="caution">
    <text evidence="2">The sequence shown here is derived from an EMBL/GenBank/DDBJ whole genome shotgun (WGS) entry which is preliminary data.</text>
</comment>
<evidence type="ECO:0000256" key="1">
    <source>
        <dbReference type="SAM" id="SignalP"/>
    </source>
</evidence>
<name>A0ABS6XVE8_9FLAO</name>
<reference evidence="2 3" key="1">
    <citation type="submission" date="2021-07" db="EMBL/GenBank/DDBJ databases">
        <title>Flavobacterium sp. nov. isolated from sediment on the Taihu Lake.</title>
        <authorList>
            <person name="Qu J.-H."/>
        </authorList>
    </citation>
    <scope>NUCLEOTIDE SEQUENCE [LARGE SCALE GENOMIC DNA]</scope>
    <source>
        <strain evidence="2 3">NAS39</strain>
    </source>
</reference>
<protein>
    <submittedName>
        <fullName evidence="2">Porin family protein</fullName>
    </submittedName>
</protein>
<dbReference type="RefSeq" id="WP_219317121.1">
    <property type="nucleotide sequence ID" value="NZ_JAHWYN010000006.1"/>
</dbReference>
<feature type="signal peptide" evidence="1">
    <location>
        <begin position="1"/>
        <end position="20"/>
    </location>
</feature>
<keyword evidence="3" id="KW-1185">Reference proteome</keyword>